<proteinExistence type="predicted"/>
<name>A0A6C0KSW0_9ZZZZ</name>
<dbReference type="EMBL" id="MN740955">
    <property type="protein sequence ID" value="QHU19777.1"/>
    <property type="molecule type" value="Genomic_DNA"/>
</dbReference>
<reference evidence="2" key="1">
    <citation type="journal article" date="2020" name="Nature">
        <title>Giant virus diversity and host interactions through global metagenomics.</title>
        <authorList>
            <person name="Schulz F."/>
            <person name="Roux S."/>
            <person name="Paez-Espino D."/>
            <person name="Jungbluth S."/>
            <person name="Walsh D.A."/>
            <person name="Denef V.J."/>
            <person name="McMahon K.D."/>
            <person name="Konstantinidis K.T."/>
            <person name="Eloe-Fadrosh E.A."/>
            <person name="Kyrpides N.C."/>
            <person name="Woyke T."/>
        </authorList>
    </citation>
    <scope>NUCLEOTIDE SEQUENCE</scope>
    <source>
        <strain evidence="2">GVMAG-S-3300013014-113</strain>
    </source>
</reference>
<evidence type="ECO:0000313" key="2">
    <source>
        <dbReference type="EMBL" id="QHU19777.1"/>
    </source>
</evidence>
<feature type="region of interest" description="Disordered" evidence="1">
    <location>
        <begin position="21"/>
        <end position="48"/>
    </location>
</feature>
<protein>
    <submittedName>
        <fullName evidence="2">Uncharacterized protein</fullName>
    </submittedName>
</protein>
<evidence type="ECO:0000256" key="1">
    <source>
        <dbReference type="SAM" id="MobiDB-lite"/>
    </source>
</evidence>
<dbReference type="AlphaFoldDB" id="A0A6C0KSW0"/>
<sequence length="48" mass="5323">MSCNPKDLTINHISSGANYLKKLNNNNSNSNSNNNNNNNNKKISMQSL</sequence>
<organism evidence="2">
    <name type="scientific">viral metagenome</name>
    <dbReference type="NCBI Taxonomy" id="1070528"/>
    <lineage>
        <taxon>unclassified sequences</taxon>
        <taxon>metagenomes</taxon>
        <taxon>organismal metagenomes</taxon>
    </lineage>
</organism>
<feature type="compositionally biased region" description="Low complexity" evidence="1">
    <location>
        <begin position="24"/>
        <end position="40"/>
    </location>
</feature>
<accession>A0A6C0KSW0</accession>